<dbReference type="Pfam" id="PF00172">
    <property type="entry name" value="Zn_clus"/>
    <property type="match status" value="1"/>
</dbReference>
<comment type="caution">
    <text evidence="4">The sequence shown here is derived from an EMBL/GenBank/DDBJ whole genome shotgun (WGS) entry which is preliminary data.</text>
</comment>
<gene>
    <name evidence="4" type="ORF">B0J12DRAFT_611347</name>
</gene>
<evidence type="ECO:0000259" key="3">
    <source>
        <dbReference type="PROSITE" id="PS50048"/>
    </source>
</evidence>
<reference evidence="4 5" key="1">
    <citation type="journal article" date="2021" name="Nat. Commun.">
        <title>Genetic determinants of endophytism in the Arabidopsis root mycobiome.</title>
        <authorList>
            <person name="Mesny F."/>
            <person name="Miyauchi S."/>
            <person name="Thiergart T."/>
            <person name="Pickel B."/>
            <person name="Atanasova L."/>
            <person name="Karlsson M."/>
            <person name="Huettel B."/>
            <person name="Barry K.W."/>
            <person name="Haridas S."/>
            <person name="Chen C."/>
            <person name="Bauer D."/>
            <person name="Andreopoulos W."/>
            <person name="Pangilinan J."/>
            <person name="LaButti K."/>
            <person name="Riley R."/>
            <person name="Lipzen A."/>
            <person name="Clum A."/>
            <person name="Drula E."/>
            <person name="Henrissat B."/>
            <person name="Kohler A."/>
            <person name="Grigoriev I.V."/>
            <person name="Martin F.M."/>
            <person name="Hacquard S."/>
        </authorList>
    </citation>
    <scope>NUCLEOTIDE SEQUENCE [LARGE SCALE GENOMIC DNA]</scope>
    <source>
        <strain evidence="4 5">MPI-SDFR-AT-0080</strain>
    </source>
</reference>
<dbReference type="InterPro" id="IPR001138">
    <property type="entry name" value="Zn2Cys6_DnaBD"/>
</dbReference>
<feature type="domain" description="Zn(2)-C6 fungal-type" evidence="3">
    <location>
        <begin position="8"/>
        <end position="36"/>
    </location>
</feature>
<dbReference type="PROSITE" id="PS50048">
    <property type="entry name" value="ZN2_CY6_FUNGAL_2"/>
    <property type="match status" value="1"/>
</dbReference>
<dbReference type="Gene3D" id="4.10.240.10">
    <property type="entry name" value="Zn(2)-C6 fungal-type DNA-binding domain"/>
    <property type="match status" value="1"/>
</dbReference>
<dbReference type="SMART" id="SM00066">
    <property type="entry name" value="GAL4"/>
    <property type="match status" value="1"/>
</dbReference>
<dbReference type="CDD" id="cd00067">
    <property type="entry name" value="GAL4"/>
    <property type="match status" value="1"/>
</dbReference>
<evidence type="ECO:0000313" key="5">
    <source>
        <dbReference type="Proteomes" id="UP000774617"/>
    </source>
</evidence>
<dbReference type="PANTHER" id="PTHR38111">
    <property type="entry name" value="ZN(2)-C6 FUNGAL-TYPE DOMAIN-CONTAINING PROTEIN-RELATED"/>
    <property type="match status" value="1"/>
</dbReference>
<protein>
    <recommendedName>
        <fullName evidence="3">Zn(2)-C6 fungal-type domain-containing protein</fullName>
    </recommendedName>
</protein>
<evidence type="ECO:0000256" key="2">
    <source>
        <dbReference type="SAM" id="MobiDB-lite"/>
    </source>
</evidence>
<evidence type="ECO:0000256" key="1">
    <source>
        <dbReference type="ARBA" id="ARBA00023242"/>
    </source>
</evidence>
<name>A0ABQ8FQY7_9PEZI</name>
<keyword evidence="1" id="KW-0539">Nucleus</keyword>
<evidence type="ECO:0000313" key="4">
    <source>
        <dbReference type="EMBL" id="KAH7014067.1"/>
    </source>
</evidence>
<dbReference type="PROSITE" id="PS00463">
    <property type="entry name" value="ZN2_CY6_FUNGAL_1"/>
    <property type="match status" value="1"/>
</dbReference>
<feature type="region of interest" description="Disordered" evidence="2">
    <location>
        <begin position="56"/>
        <end position="79"/>
    </location>
</feature>
<keyword evidence="5" id="KW-1185">Reference proteome</keyword>
<dbReference type="InterPro" id="IPR036864">
    <property type="entry name" value="Zn2-C6_fun-type_DNA-bd_sf"/>
</dbReference>
<organism evidence="4 5">
    <name type="scientific">Macrophomina phaseolina</name>
    <dbReference type="NCBI Taxonomy" id="35725"/>
    <lineage>
        <taxon>Eukaryota</taxon>
        <taxon>Fungi</taxon>
        <taxon>Dikarya</taxon>
        <taxon>Ascomycota</taxon>
        <taxon>Pezizomycotina</taxon>
        <taxon>Dothideomycetes</taxon>
        <taxon>Dothideomycetes incertae sedis</taxon>
        <taxon>Botryosphaeriales</taxon>
        <taxon>Botryosphaeriaceae</taxon>
        <taxon>Macrophomina</taxon>
    </lineage>
</organism>
<dbReference type="Proteomes" id="UP000774617">
    <property type="component" value="Unassembled WGS sequence"/>
</dbReference>
<accession>A0ABQ8FQY7</accession>
<dbReference type="PANTHER" id="PTHR38111:SF9">
    <property type="entry name" value="ZN(2)-C6 FUNGAL-TYPE DOMAIN-CONTAINING PROTEIN"/>
    <property type="match status" value="1"/>
</dbReference>
<sequence length="513" mass="57096">MRTKQTTVCHTCRAHKIGCDGNRPSCSQCLFIGRPCGGYQLDQAFVPYQPTVRKRGSGKVSPGAVQFNPGETQRGPSSDLKITHGSLIEARSRNAQRLPIPQPIDSPTFEEFTAVILGYFISPGWRSAYALPVGAIQTCGAWVEVLPRLAASATPRTLIFSAVKAFGTAILARGPHGTHIDYQSIKAYNTALRQLNNFLLAPKEFFHLETAASIACLAMVELMFATSTKGAYAHIAGFSALIKSYPPDLFSSGVLHAIFVGIRPVLLFQAFETRKSTFLAQEKWKRIPFHKHPASDVQALMSDAAVLPSLLEEADILRDSSPNTVFARAEIVKAGIMEVLERISNWKDRYQMKGTDPSCFVTQHPGVKHQQDSETFFLFPNLMIGNMHTHAWAFEIICLTEIEKIDMLLPDYGCTNELKTWPGRSENLRDRVFGLAARIYQSIRYFLQDEMKLFGPATAIFPLKTAYDALSVDPHRNHEHITRCRQLIACIHRKGLAIVPHFPAECVDVADYS</sequence>
<proteinExistence type="predicted"/>
<dbReference type="EMBL" id="JAGTJR010000081">
    <property type="protein sequence ID" value="KAH7014067.1"/>
    <property type="molecule type" value="Genomic_DNA"/>
</dbReference>
<dbReference type="SUPFAM" id="SSF57701">
    <property type="entry name" value="Zn2/Cys6 DNA-binding domain"/>
    <property type="match status" value="1"/>
</dbReference>
<dbReference type="InterPro" id="IPR053178">
    <property type="entry name" value="Osmoadaptation_assoc"/>
</dbReference>